<evidence type="ECO:0000313" key="3">
    <source>
        <dbReference type="EMBL" id="MBX7483779.1"/>
    </source>
</evidence>
<keyword evidence="4" id="KW-1185">Reference proteome</keyword>
<proteinExistence type="predicted"/>
<dbReference type="Proteomes" id="UP000755104">
    <property type="component" value="Unassembled WGS sequence"/>
</dbReference>
<name>A0ABS7JD71_9SPHN</name>
<keyword evidence="1" id="KW-0732">Signal</keyword>
<feature type="signal peptide" evidence="1">
    <location>
        <begin position="1"/>
        <end position="21"/>
    </location>
</feature>
<dbReference type="SMART" id="SM00867">
    <property type="entry name" value="YceI"/>
    <property type="match status" value="1"/>
</dbReference>
<feature type="chain" id="PRO_5045600695" evidence="1">
    <location>
        <begin position="22"/>
        <end position="191"/>
    </location>
</feature>
<dbReference type="InterPro" id="IPR007372">
    <property type="entry name" value="Lipid/polyisoprenoid-bd_YceI"/>
</dbReference>
<reference evidence="3 4" key="1">
    <citation type="submission" date="2021-08" db="EMBL/GenBank/DDBJ databases">
        <title>Comparative Genomics Analysis of the Genus Qipengyuania Reveals Extensive Genetic Diversity and Metabolic Versatility, Including the Description of Fifteen Novel Species.</title>
        <authorList>
            <person name="Liu Y."/>
        </authorList>
    </citation>
    <scope>NUCLEOTIDE SEQUENCE [LARGE SCALE GENOMIC DNA]</scope>
    <source>
        <strain evidence="3 4">6D47A</strain>
    </source>
</reference>
<feature type="domain" description="Lipid/polyisoprenoid-binding YceI-like" evidence="2">
    <location>
        <begin position="25"/>
        <end position="188"/>
    </location>
</feature>
<evidence type="ECO:0000313" key="4">
    <source>
        <dbReference type="Proteomes" id="UP000755104"/>
    </source>
</evidence>
<evidence type="ECO:0000259" key="2">
    <source>
        <dbReference type="SMART" id="SM00867"/>
    </source>
</evidence>
<dbReference type="RefSeq" id="WP_221560032.1">
    <property type="nucleotide sequence ID" value="NZ_JAIGNO010000013.1"/>
</dbReference>
<protein>
    <submittedName>
        <fullName evidence="3">YceI family protein</fullName>
    </submittedName>
</protein>
<dbReference type="Gene3D" id="2.40.128.110">
    <property type="entry name" value="Lipid/polyisoprenoid-binding, YceI-like"/>
    <property type="match status" value="1"/>
</dbReference>
<organism evidence="3 4">
    <name type="scientific">Qipengyuania qiaonensis</name>
    <dbReference type="NCBI Taxonomy" id="2867240"/>
    <lineage>
        <taxon>Bacteria</taxon>
        <taxon>Pseudomonadati</taxon>
        <taxon>Pseudomonadota</taxon>
        <taxon>Alphaproteobacteria</taxon>
        <taxon>Sphingomonadales</taxon>
        <taxon>Erythrobacteraceae</taxon>
        <taxon>Qipengyuania</taxon>
    </lineage>
</organism>
<accession>A0ABS7JD71</accession>
<dbReference type="InterPro" id="IPR036761">
    <property type="entry name" value="TTHA0802/YceI-like_sf"/>
</dbReference>
<dbReference type="PANTHER" id="PTHR34406">
    <property type="entry name" value="PROTEIN YCEI"/>
    <property type="match status" value="1"/>
</dbReference>
<dbReference type="SUPFAM" id="SSF101874">
    <property type="entry name" value="YceI-like"/>
    <property type="match status" value="1"/>
</dbReference>
<dbReference type="Pfam" id="PF04264">
    <property type="entry name" value="YceI"/>
    <property type="match status" value="1"/>
</dbReference>
<sequence length="191" mass="20230">MQVARCSVVLSIAALVGAATAGTTSYMVDTAGSNVSAKVAFLAIGSKTADFPDVSGSARLSPTDPQRVDLDIKIDARTLTASDKTTQNRLKGEKFFWVEKYPMVRFLGSRMVLTDERTGTVQGSLTARGVTRPVTLTVAFDTPPADAGLGAAITLTGEATIDRREFGMKSYSLIVGRTVNITLKARLRPAG</sequence>
<gene>
    <name evidence="3" type="ORF">K3174_14685</name>
</gene>
<dbReference type="EMBL" id="JAIGNO010000013">
    <property type="protein sequence ID" value="MBX7483779.1"/>
    <property type="molecule type" value="Genomic_DNA"/>
</dbReference>
<comment type="caution">
    <text evidence="3">The sequence shown here is derived from an EMBL/GenBank/DDBJ whole genome shotgun (WGS) entry which is preliminary data.</text>
</comment>
<evidence type="ECO:0000256" key="1">
    <source>
        <dbReference type="SAM" id="SignalP"/>
    </source>
</evidence>
<dbReference type="PANTHER" id="PTHR34406:SF1">
    <property type="entry name" value="PROTEIN YCEI"/>
    <property type="match status" value="1"/>
</dbReference>